<accession>A0A699X2T6</accession>
<dbReference type="EMBL" id="BKCJ011802160">
    <property type="protein sequence ID" value="GFD54085.1"/>
    <property type="molecule type" value="Genomic_DNA"/>
</dbReference>
<sequence length="95" mass="10751">RRNPNQPAQAVRQRQRPHRAHRRARRRGHRRKPAPNGAAIRRRGHRGELRRPEHQQAAGRNHPGRLGHPQRRAREGPIPGEPAGRGHPAPAGPGR</sequence>
<evidence type="ECO:0000256" key="1">
    <source>
        <dbReference type="SAM" id="MobiDB-lite"/>
    </source>
</evidence>
<reference evidence="2" key="1">
    <citation type="journal article" date="2019" name="Sci. Rep.">
        <title>Draft genome of Tanacetum cinerariifolium, the natural source of mosquito coil.</title>
        <authorList>
            <person name="Yamashiro T."/>
            <person name="Shiraishi A."/>
            <person name="Satake H."/>
            <person name="Nakayama K."/>
        </authorList>
    </citation>
    <scope>NUCLEOTIDE SEQUENCE</scope>
</reference>
<organism evidence="2">
    <name type="scientific">Tanacetum cinerariifolium</name>
    <name type="common">Dalmatian daisy</name>
    <name type="synonym">Chrysanthemum cinerariifolium</name>
    <dbReference type="NCBI Taxonomy" id="118510"/>
    <lineage>
        <taxon>Eukaryota</taxon>
        <taxon>Viridiplantae</taxon>
        <taxon>Streptophyta</taxon>
        <taxon>Embryophyta</taxon>
        <taxon>Tracheophyta</taxon>
        <taxon>Spermatophyta</taxon>
        <taxon>Magnoliopsida</taxon>
        <taxon>eudicotyledons</taxon>
        <taxon>Gunneridae</taxon>
        <taxon>Pentapetalae</taxon>
        <taxon>asterids</taxon>
        <taxon>campanulids</taxon>
        <taxon>Asterales</taxon>
        <taxon>Asteraceae</taxon>
        <taxon>Asteroideae</taxon>
        <taxon>Anthemideae</taxon>
        <taxon>Anthemidinae</taxon>
        <taxon>Tanacetum</taxon>
    </lineage>
</organism>
<feature type="compositionally biased region" description="Basic residues" evidence="1">
    <location>
        <begin position="13"/>
        <end position="33"/>
    </location>
</feature>
<name>A0A699X2T6_TANCI</name>
<feature type="region of interest" description="Disordered" evidence="1">
    <location>
        <begin position="1"/>
        <end position="95"/>
    </location>
</feature>
<feature type="compositionally biased region" description="Low complexity" evidence="1">
    <location>
        <begin position="1"/>
        <end position="12"/>
    </location>
</feature>
<gene>
    <name evidence="2" type="ORF">Tci_926054</name>
</gene>
<feature type="non-terminal residue" evidence="2">
    <location>
        <position position="1"/>
    </location>
</feature>
<comment type="caution">
    <text evidence="2">The sequence shown here is derived from an EMBL/GenBank/DDBJ whole genome shotgun (WGS) entry which is preliminary data.</text>
</comment>
<proteinExistence type="predicted"/>
<feature type="compositionally biased region" description="Basic residues" evidence="1">
    <location>
        <begin position="62"/>
        <end position="71"/>
    </location>
</feature>
<dbReference type="AlphaFoldDB" id="A0A699X2T6"/>
<protein>
    <submittedName>
        <fullName evidence="2">Uncharacterized protein</fullName>
    </submittedName>
</protein>
<evidence type="ECO:0000313" key="2">
    <source>
        <dbReference type="EMBL" id="GFD54085.1"/>
    </source>
</evidence>